<keyword evidence="11" id="KW-0413">Isomerase</keyword>
<evidence type="ECO:0000256" key="3">
    <source>
        <dbReference type="ARBA" id="ARBA00009755"/>
    </source>
</evidence>
<comment type="cofactor">
    <cofactor evidence="1 12">
        <name>heme</name>
        <dbReference type="ChEBI" id="CHEBI:30413"/>
    </cofactor>
</comment>
<evidence type="ECO:0000256" key="9">
    <source>
        <dbReference type="ARBA" id="ARBA00023004"/>
    </source>
</evidence>
<organism evidence="15 16">
    <name type="scientific">Abeliophyllum distichum</name>
    <dbReference type="NCBI Taxonomy" id="126358"/>
    <lineage>
        <taxon>Eukaryota</taxon>
        <taxon>Viridiplantae</taxon>
        <taxon>Streptophyta</taxon>
        <taxon>Embryophyta</taxon>
        <taxon>Tracheophyta</taxon>
        <taxon>Spermatophyta</taxon>
        <taxon>Magnoliopsida</taxon>
        <taxon>eudicotyledons</taxon>
        <taxon>Gunneridae</taxon>
        <taxon>Pentapetalae</taxon>
        <taxon>asterids</taxon>
        <taxon>lamiids</taxon>
        <taxon>Lamiales</taxon>
        <taxon>Oleaceae</taxon>
        <taxon>Forsythieae</taxon>
        <taxon>Abeliophyllum</taxon>
    </lineage>
</organism>
<dbReference type="GO" id="GO:0046872">
    <property type="term" value="F:metal ion binding"/>
    <property type="evidence" value="ECO:0007669"/>
    <property type="project" value="UniProtKB-KW"/>
</dbReference>
<evidence type="ECO:0000256" key="5">
    <source>
        <dbReference type="ARBA" id="ARBA00022617"/>
    </source>
</evidence>
<evidence type="ECO:0000256" key="7">
    <source>
        <dbReference type="ARBA" id="ARBA00022737"/>
    </source>
</evidence>
<feature type="binding site" description="axial binding residue" evidence="12">
    <location>
        <position position="1182"/>
    </location>
    <ligand>
        <name>heme</name>
        <dbReference type="ChEBI" id="CHEBI:30413"/>
    </ligand>
    <ligandPart>
        <name>Fe</name>
        <dbReference type="ChEBI" id="CHEBI:18248"/>
    </ligandPart>
</feature>
<dbReference type="Gene3D" id="1.10.630.10">
    <property type="entry name" value="Cytochrome P450"/>
    <property type="match status" value="1"/>
</dbReference>
<keyword evidence="10" id="KW-0503">Monooxygenase</keyword>
<dbReference type="InterPro" id="IPR002365">
    <property type="entry name" value="Terpene_synthase_CS"/>
</dbReference>
<comment type="caution">
    <text evidence="15">The sequence shown here is derived from an EMBL/GenBank/DDBJ whole genome shotgun (WGS) entry which is preliminary data.</text>
</comment>
<keyword evidence="7" id="KW-0677">Repeat</keyword>
<dbReference type="PRINTS" id="PR00463">
    <property type="entry name" value="EP450I"/>
</dbReference>
<dbReference type="InterPro" id="IPR002401">
    <property type="entry name" value="Cyt_P450_E_grp-I"/>
</dbReference>
<dbReference type="FunFam" id="1.10.630.10:FF:000013">
    <property type="entry name" value="Trans-cinnamate 4-monooxygenase"/>
    <property type="match status" value="1"/>
</dbReference>
<evidence type="ECO:0000256" key="12">
    <source>
        <dbReference type="PIRSR" id="PIRSR602401-1"/>
    </source>
</evidence>
<dbReference type="GO" id="GO:0031559">
    <property type="term" value="F:oxidosqualene cyclase activity"/>
    <property type="evidence" value="ECO:0007669"/>
    <property type="project" value="UniProtKB-ARBA"/>
</dbReference>
<dbReference type="InterPro" id="IPR008930">
    <property type="entry name" value="Terpenoid_cyclase/PrenylTrfase"/>
</dbReference>
<keyword evidence="6 12" id="KW-0479">Metal-binding</keyword>
<keyword evidence="16" id="KW-1185">Reference proteome</keyword>
<dbReference type="InterPro" id="IPR017972">
    <property type="entry name" value="Cyt_P450_CS"/>
</dbReference>
<dbReference type="InterPro" id="IPR001128">
    <property type="entry name" value="Cyt_P450"/>
</dbReference>
<dbReference type="CDD" id="cd02892">
    <property type="entry name" value="SQCY_1"/>
    <property type="match status" value="1"/>
</dbReference>
<dbReference type="Pfam" id="PF13249">
    <property type="entry name" value="SQHop_cyclase_N"/>
    <property type="match status" value="1"/>
</dbReference>
<dbReference type="SUPFAM" id="SSF48264">
    <property type="entry name" value="Cytochrome P450"/>
    <property type="match status" value="1"/>
</dbReference>
<evidence type="ECO:0000256" key="1">
    <source>
        <dbReference type="ARBA" id="ARBA00001971"/>
    </source>
</evidence>
<evidence type="ECO:0000256" key="6">
    <source>
        <dbReference type="ARBA" id="ARBA00022723"/>
    </source>
</evidence>
<dbReference type="AlphaFoldDB" id="A0ABD1VAT8"/>
<keyword evidence="8" id="KW-0560">Oxidoreductase</keyword>
<dbReference type="SFLD" id="SFLDG01016">
    <property type="entry name" value="Prenyltransferase_Like_2"/>
    <property type="match status" value="1"/>
</dbReference>
<proteinExistence type="inferred from homology"/>
<evidence type="ECO:0000259" key="13">
    <source>
        <dbReference type="Pfam" id="PF13243"/>
    </source>
</evidence>
<dbReference type="Proteomes" id="UP001604336">
    <property type="component" value="Unassembled WGS sequence"/>
</dbReference>
<gene>
    <name evidence="15" type="ORF">Adt_07800</name>
</gene>
<comment type="similarity">
    <text evidence="4">Belongs to the cytochrome P450 family.</text>
</comment>
<evidence type="ECO:0000256" key="8">
    <source>
        <dbReference type="ARBA" id="ARBA00023002"/>
    </source>
</evidence>
<evidence type="ECO:0000256" key="4">
    <source>
        <dbReference type="ARBA" id="ARBA00010617"/>
    </source>
</evidence>
<dbReference type="GO" id="GO:0016020">
    <property type="term" value="C:membrane"/>
    <property type="evidence" value="ECO:0007669"/>
    <property type="project" value="UniProtKB-SubCell"/>
</dbReference>
<keyword evidence="5 12" id="KW-0349">Heme</keyword>
<dbReference type="PRINTS" id="PR00385">
    <property type="entry name" value="P450"/>
</dbReference>
<dbReference type="EMBL" id="JBFOLK010000002">
    <property type="protein sequence ID" value="KAL2534449.1"/>
    <property type="molecule type" value="Genomic_DNA"/>
</dbReference>
<dbReference type="GO" id="GO:0009808">
    <property type="term" value="P:lignin metabolic process"/>
    <property type="evidence" value="ECO:0007669"/>
    <property type="project" value="UniProtKB-ARBA"/>
</dbReference>
<dbReference type="Pfam" id="PF00067">
    <property type="entry name" value="p450"/>
    <property type="match status" value="1"/>
</dbReference>
<dbReference type="PROSITE" id="PS00086">
    <property type="entry name" value="CYTOCHROME_P450"/>
    <property type="match status" value="1"/>
</dbReference>
<reference evidence="16" key="1">
    <citation type="submission" date="2024-07" db="EMBL/GenBank/DDBJ databases">
        <title>Two chromosome-level genome assemblies of Korean endemic species Abeliophyllum distichum and Forsythia ovata (Oleaceae).</title>
        <authorList>
            <person name="Jang H."/>
        </authorList>
    </citation>
    <scope>NUCLEOTIDE SEQUENCE [LARGE SCALE GENOMIC DNA]</scope>
</reference>
<keyword evidence="9 12" id="KW-0408">Iron</keyword>
<comment type="subcellular location">
    <subcellularLocation>
        <location evidence="2">Membrane</location>
        <topology evidence="2">Single-pass membrane protein</topology>
    </subcellularLocation>
</comment>
<dbReference type="GO" id="GO:0016710">
    <property type="term" value="F:trans-cinnamate 4-monooxygenase activity"/>
    <property type="evidence" value="ECO:0007669"/>
    <property type="project" value="UniProtKB-ARBA"/>
</dbReference>
<evidence type="ECO:0000256" key="10">
    <source>
        <dbReference type="ARBA" id="ARBA00023033"/>
    </source>
</evidence>
<evidence type="ECO:0000256" key="11">
    <source>
        <dbReference type="ARBA" id="ARBA00023235"/>
    </source>
</evidence>
<dbReference type="InterPro" id="IPR032696">
    <property type="entry name" value="SQ_cyclase_C"/>
</dbReference>
<dbReference type="FunFam" id="1.50.10.20:FF:000002">
    <property type="entry name" value="Terpene cyclase/mutase family member"/>
    <property type="match status" value="1"/>
</dbReference>
<sequence length="1240" mass="142101">MWKLKVSEGDDPWLTSVNNHTGRHYWEFDPNLGTSEEQAAIEKIREEFHKNRFNIKHSSDLLMRLQLAKENPVEVELEQVKVESEEEITVEAVATTLRRALRFFSTLQVEDGHWPADYGGPLFLMPGLVISLFVMDALNKILPEEHQREICRYLYNHQNIDGGWGLHIEGHSSMFGTALNYVTLRLLGEDMRSGDGAIEKARTWILDHGGVTYIPSWGKFWLSVLGVYEWSGNNPLPPELWLLPYFLPVHPGRMWCHCRMVYLPMSYLYGKRYVGPINNNIVLSLRKELYTHPYHQIDWKLARNQCAKEDLYFPRSLIQDVIWDALHKFGETLLMQWPFSKLRHRALSIVMQHIHYEDENTHYICLGPVNKVINMLCCWVDDRNSMAVKLHFSRIKDYLWVAEDGMKMQGYSGSQLWDVSFAVQAILATNLTGNYGLMLKKAHEFIKLSQIRKDSSGNISSWYRHASKGGWTFSTQDGGWPVSDCTAEGLKASLLLSQMPSDIAGEALEPEKLYDAVDLILSLQNSNGGFASYELTRSYPWLEMINPTETFGDIVIDYQYVECTSAAIQSLKSLIVLYPGYRRKEIDACVKKALGFIESIQLPDGSWYGSWGVCYTYGTWFGITGLLAGGKTYENSCSIRKACDFLLSKQLSCGGWGESYRSCQDKANRDPTPLHHAARVLINSQMENGDFPQQEIIGVFNKNCMISYSTYRNIFPIWALGVYRNKVLLPAMIYVAMPREHWALIMVPIVNAISHFNHPTTRPDNVPPGPLSFPIFGNWLQVGNDLNHKLLASMSQTYGPVFLLELGSKNLVVVSNPELANQVLHTQGVEFGSRPRNVVFDIFTGNGQDMVFTIYGEHWRKMRRIMTLPFFTNKVVNHYSDMWEDEMDLVVCDLRNDEKVRKEGLVIRKRLQLMLYNIMYRMMFDAKFESQDDPLFIQATKFNSERSRLAQSFEYNYGDFIPLLRPFLRGYLNKCRDLQRKRLAFFNNYYVEKRREIMAANGEKHRISCAIDHIIDSQMKGEISEENVLYIVENINVAAIETTLWSMEWAIAELVNHPDVQNKIRDEISAVLKGRPVTESNLNELPYLQATVNETLRLHSPIPLLVPHMNLEEAKLGGYSIPKESKVVVNAWWLANNPAWWKKPDEFRPERFLEEEMGTEAAVAGGKVDFRYLPFGMGRRSCPGIILALPILGLVIAKLVSNFDMLVPPGLENIDVSEKGGQFSLHIANHSVVVFKPIKA</sequence>
<dbReference type="NCBIfam" id="TIGR01787">
    <property type="entry name" value="squalene_cyclas"/>
    <property type="match status" value="1"/>
</dbReference>
<dbReference type="InterPro" id="IPR032697">
    <property type="entry name" value="SQ_cyclase_N"/>
</dbReference>
<comment type="similarity">
    <text evidence="3">Belongs to the terpene cyclase/mutase family.</text>
</comment>
<evidence type="ECO:0000313" key="16">
    <source>
        <dbReference type="Proteomes" id="UP001604336"/>
    </source>
</evidence>
<dbReference type="InterPro" id="IPR036396">
    <property type="entry name" value="Cyt_P450_sf"/>
</dbReference>
<feature type="domain" description="Squalene cyclase N-terminal" evidence="14">
    <location>
        <begin position="98"/>
        <end position="401"/>
    </location>
</feature>
<dbReference type="InterPro" id="IPR018333">
    <property type="entry name" value="Squalene_cyclase"/>
</dbReference>
<feature type="domain" description="Squalene cyclase C-terminal" evidence="13">
    <location>
        <begin position="414"/>
        <end position="669"/>
    </location>
</feature>
<evidence type="ECO:0000256" key="2">
    <source>
        <dbReference type="ARBA" id="ARBA00004167"/>
    </source>
</evidence>
<evidence type="ECO:0000313" key="15">
    <source>
        <dbReference type="EMBL" id="KAL2534449.1"/>
    </source>
</evidence>
<evidence type="ECO:0000259" key="14">
    <source>
        <dbReference type="Pfam" id="PF13249"/>
    </source>
</evidence>
<dbReference type="Pfam" id="PF13243">
    <property type="entry name" value="SQHop_cyclase_C"/>
    <property type="match status" value="1"/>
</dbReference>
<dbReference type="PANTHER" id="PTHR11764:SF44">
    <property type="entry name" value="LANOSTEROL SYNTHASE"/>
    <property type="match status" value="1"/>
</dbReference>
<accession>A0ABD1VAT8</accession>
<dbReference type="SUPFAM" id="SSF48239">
    <property type="entry name" value="Terpenoid cyclases/Protein prenyltransferases"/>
    <property type="match status" value="2"/>
</dbReference>
<dbReference type="PANTHER" id="PTHR11764">
    <property type="entry name" value="TERPENE CYCLASE/MUTASE FAMILY MEMBER"/>
    <property type="match status" value="1"/>
</dbReference>
<protein>
    <submittedName>
        <fullName evidence="15">Cycloartenol synthase</fullName>
    </submittedName>
</protein>
<dbReference type="Gene3D" id="1.50.10.20">
    <property type="match status" value="2"/>
</dbReference>
<dbReference type="PROSITE" id="PS01074">
    <property type="entry name" value="TERPENE_SYNTHASES"/>
    <property type="match status" value="1"/>
</dbReference>
<name>A0ABD1VAT8_9LAMI</name>